<dbReference type="AlphaFoldDB" id="A0A6N3DKI1"/>
<dbReference type="SUPFAM" id="SSF56059">
    <property type="entry name" value="Glutathione synthetase ATP-binding domain-like"/>
    <property type="match status" value="1"/>
</dbReference>
<dbReference type="EMBL" id="CACRUM010000066">
    <property type="protein sequence ID" value="VYU28685.1"/>
    <property type="molecule type" value="Genomic_DNA"/>
</dbReference>
<dbReference type="Gene3D" id="3.30.470.20">
    <property type="entry name" value="ATP-grasp fold, B domain"/>
    <property type="match status" value="1"/>
</dbReference>
<organism evidence="1">
    <name type="scientific">Roseburia intestinalis</name>
    <dbReference type="NCBI Taxonomy" id="166486"/>
    <lineage>
        <taxon>Bacteria</taxon>
        <taxon>Bacillati</taxon>
        <taxon>Bacillota</taxon>
        <taxon>Clostridia</taxon>
        <taxon>Lachnospirales</taxon>
        <taxon>Lachnospiraceae</taxon>
        <taxon>Roseburia</taxon>
    </lineage>
</organism>
<gene>
    <name evidence="1" type="ORF">RILFYP67_01516</name>
</gene>
<reference evidence="1" key="1">
    <citation type="submission" date="2019-11" db="EMBL/GenBank/DDBJ databases">
        <authorList>
            <person name="Feng L."/>
        </authorList>
    </citation>
    <scope>NUCLEOTIDE SEQUENCE</scope>
    <source>
        <strain evidence="1">RintestinalisLFYP67</strain>
    </source>
</reference>
<dbReference type="RefSeq" id="WP_173885718.1">
    <property type="nucleotide sequence ID" value="NZ_CACRUM010000066.1"/>
</dbReference>
<sequence>MKRRLIIFSGFNQRAVVAMLRTVSKLNVPKAIIAASHTDTIFATIYAKDVCAVRTSLELKIDLFIPVFEKLAKLFKGEELIVAPSTETLIRLFLKNKTVLKKYSIILPVVSEELYLRISDKLNFNMLCQENGIAVPLQYNKLEICPDKFVAKPKMYYSNYSRKFQIPVLIKTIEEKEMFMKKNRAEDFYYEELVEGESYYLLYYITKNHKIIKFSQKNILQQSEGKSIILAELATIHTEEISKLFERLLLMQEFRGLIMIEVRKRNGIYYMIEANPRMWGPSQLFVDAGFNFFEVFLYDWQLINDFPKLEVVDDRVKYCWSGGLKNDLISKKKMSILDSKCVSIAEWITFLENDIYCRNDTMGIFEKE</sequence>
<name>A0A6N3DKI1_9FIRM</name>
<evidence type="ECO:0000313" key="1">
    <source>
        <dbReference type="EMBL" id="VYU28685.1"/>
    </source>
</evidence>
<proteinExistence type="predicted"/>
<accession>A0A6N3DKI1</accession>
<protein>
    <submittedName>
        <fullName evidence="1">Carbamoyl phosphate synthase-like protein</fullName>
    </submittedName>
</protein>